<proteinExistence type="evidence at transcript level"/>
<name>A3E3U7_PFIPI</name>
<keyword evidence="1" id="KW-0812">Transmembrane</keyword>
<accession>A3E3U7</accession>
<reference evidence="2" key="1">
    <citation type="journal article" date="2007" name="Proc. Natl. Acad. Sci. U.S.A.">
        <title>Spliced leader RNA trans-splicing in dinoflagellates.</title>
        <authorList>
            <person name="Zhang H."/>
            <person name="Hou Y."/>
            <person name="Miranda L."/>
            <person name="Campbell D.A."/>
            <person name="Sturm N.R."/>
            <person name="Gaasterland T."/>
            <person name="Lin S."/>
        </authorList>
    </citation>
    <scope>NUCLEOTIDE SEQUENCE</scope>
</reference>
<keyword evidence="1" id="KW-0472">Membrane</keyword>
<dbReference type="AlphaFoldDB" id="A3E3U7"/>
<organism evidence="2">
    <name type="scientific">Pfiesteria piscicida</name>
    <name type="common">Phantom dinoflagellate</name>
    <dbReference type="NCBI Taxonomy" id="71001"/>
    <lineage>
        <taxon>Eukaryota</taxon>
        <taxon>Sar</taxon>
        <taxon>Alveolata</taxon>
        <taxon>Dinophyceae</taxon>
        <taxon>Peridiniales</taxon>
        <taxon>Pfiesteriaceae</taxon>
        <taxon>Pfiesteria</taxon>
    </lineage>
</organism>
<keyword evidence="1" id="KW-1133">Transmembrane helix</keyword>
<dbReference type="EMBL" id="DQ864951">
    <property type="protein sequence ID" value="ABI14364.1"/>
    <property type="molecule type" value="mRNA"/>
</dbReference>
<evidence type="ECO:0000313" key="2">
    <source>
        <dbReference type="EMBL" id="ABI14364.1"/>
    </source>
</evidence>
<evidence type="ECO:0000256" key="1">
    <source>
        <dbReference type="SAM" id="Phobius"/>
    </source>
</evidence>
<sequence>MEQPGVIVQRAAQASSMSALWSRMNARSGLPFARQAVHMKEDGYYVGDYRLTIFSTKWLMHDNVLFATFLLPAAWVWLMNRVPK</sequence>
<feature type="transmembrane region" description="Helical" evidence="1">
    <location>
        <begin position="58"/>
        <end position="78"/>
    </location>
</feature>
<protein>
    <submittedName>
        <fullName evidence="2">Uncharacterized protein</fullName>
    </submittedName>
</protein>